<dbReference type="Proteomes" id="UP000014585">
    <property type="component" value="Unassembled WGS sequence"/>
</dbReference>
<dbReference type="EMBL" id="ATDT01000038">
    <property type="protein sequence ID" value="EPF12923.1"/>
    <property type="molecule type" value="Genomic_DNA"/>
</dbReference>
<organism evidence="1 2">
    <name type="scientific">Cedecea davisae DSM 4568</name>
    <dbReference type="NCBI Taxonomy" id="566551"/>
    <lineage>
        <taxon>Bacteria</taxon>
        <taxon>Pseudomonadati</taxon>
        <taxon>Pseudomonadota</taxon>
        <taxon>Gammaproteobacteria</taxon>
        <taxon>Enterobacterales</taxon>
        <taxon>Enterobacteriaceae</taxon>
        <taxon>Cedecea</taxon>
    </lineage>
</organism>
<name>S3IGD3_9ENTR</name>
<dbReference type="HOGENOM" id="CLU_1472681_0_0_6"/>
<evidence type="ECO:0000313" key="2">
    <source>
        <dbReference type="Proteomes" id="UP000014585"/>
    </source>
</evidence>
<protein>
    <submittedName>
        <fullName evidence="1">Uncharacterized protein</fullName>
    </submittedName>
</protein>
<dbReference type="AlphaFoldDB" id="S3IGD3"/>
<sequence>MMLRRLNRAKRQRDANVTEIEPFAQLMHYVVVIGKAQTAAVMAPDVYVAAAAQRSRGVRRGDIHRVKIAGFTLLNYHASAMMEVVIPAGVRGFRAVDKNIALGQLRAYGHHPDTGPFRRAVHNLDFSAEDIYPLDSLAGKRRPGGAHIESQPPAVRRPGVDISKLMMTWCEGELSGHGFALKR</sequence>
<comment type="caution">
    <text evidence="1">The sequence shown here is derived from an EMBL/GenBank/DDBJ whole genome shotgun (WGS) entry which is preliminary data.</text>
</comment>
<accession>S3IGD3</accession>
<gene>
    <name evidence="1" type="ORF">HMPREF0201_04526</name>
</gene>
<proteinExistence type="predicted"/>
<evidence type="ECO:0000313" key="1">
    <source>
        <dbReference type="EMBL" id="EPF12923.1"/>
    </source>
</evidence>
<reference evidence="1 2" key="1">
    <citation type="submission" date="2013-04" db="EMBL/GenBank/DDBJ databases">
        <authorList>
            <person name="Weinstock G."/>
            <person name="Sodergren E."/>
            <person name="Lobos E.A."/>
            <person name="Fulton L."/>
            <person name="Fulton R."/>
            <person name="Courtney L."/>
            <person name="Fronick C."/>
            <person name="O'Laughlin M."/>
            <person name="Godfrey J."/>
            <person name="Wilson R.M."/>
            <person name="Miner T."/>
            <person name="Farmer C."/>
            <person name="Delehaunty K."/>
            <person name="Cordes M."/>
            <person name="Minx P."/>
            <person name="Tomlinson C."/>
            <person name="Chen J."/>
            <person name="Wollam A."/>
            <person name="Pepin K.H."/>
            <person name="Palsikar V.B."/>
            <person name="Zhang X."/>
            <person name="Suruliraj S."/>
            <person name="Perna N.T."/>
            <person name="Plunkett G."/>
            <person name="Warren W."/>
            <person name="Mitreva M."/>
            <person name="Mardis E.R."/>
            <person name="Wilson R.K."/>
        </authorList>
    </citation>
    <scope>NUCLEOTIDE SEQUENCE [LARGE SCALE GENOMIC DNA]</scope>
    <source>
        <strain evidence="1 2">DSM 4568</strain>
    </source>
</reference>